<organism evidence="1 2">
    <name type="scientific">Cannabis sativa</name>
    <name type="common">Hemp</name>
    <name type="synonym">Marijuana</name>
    <dbReference type="NCBI Taxonomy" id="3483"/>
    <lineage>
        <taxon>Eukaryota</taxon>
        <taxon>Viridiplantae</taxon>
        <taxon>Streptophyta</taxon>
        <taxon>Embryophyta</taxon>
        <taxon>Tracheophyta</taxon>
        <taxon>Spermatophyta</taxon>
        <taxon>Magnoliopsida</taxon>
        <taxon>eudicotyledons</taxon>
        <taxon>Gunneridae</taxon>
        <taxon>Pentapetalae</taxon>
        <taxon>rosids</taxon>
        <taxon>fabids</taxon>
        <taxon>Rosales</taxon>
        <taxon>Cannabaceae</taxon>
        <taxon>Cannabis</taxon>
    </lineage>
</organism>
<keyword evidence="2" id="KW-1185">Reference proteome</keyword>
<evidence type="ECO:0000313" key="2">
    <source>
        <dbReference type="Proteomes" id="UP000596661"/>
    </source>
</evidence>
<reference evidence="1" key="2">
    <citation type="submission" date="2021-03" db="UniProtKB">
        <authorList>
            <consortium name="EnsemblPlants"/>
        </authorList>
    </citation>
    <scope>IDENTIFICATION</scope>
</reference>
<sequence>MSSITKSHDETIITPTTSIPTLVTNVMPKITVEIVGVLRSCGIPPPNPPNNPPLLPQLNGVNVFFSCDDGNTYHIAKALTNPNGVFKFIIRPGLRKP</sequence>
<dbReference type="Gramene" id="evm.model.07.1897">
    <property type="protein sequence ID" value="cds.evm.model.07.1897"/>
    <property type="gene ID" value="evm.TU.07.1897"/>
</dbReference>
<accession>A0A803Q485</accession>
<dbReference type="Proteomes" id="UP000596661">
    <property type="component" value="Chromosome 7"/>
</dbReference>
<protein>
    <submittedName>
        <fullName evidence="1">Uncharacterized protein</fullName>
    </submittedName>
</protein>
<dbReference type="EnsemblPlants" id="evm.model.07.1897">
    <property type="protein sequence ID" value="cds.evm.model.07.1897"/>
    <property type="gene ID" value="evm.TU.07.1897"/>
</dbReference>
<evidence type="ECO:0000313" key="1">
    <source>
        <dbReference type="EnsemblPlants" id="cds.evm.model.07.1897"/>
    </source>
</evidence>
<reference evidence="1" key="1">
    <citation type="submission" date="2018-11" db="EMBL/GenBank/DDBJ databases">
        <authorList>
            <person name="Grassa J C."/>
        </authorList>
    </citation>
    <scope>NUCLEOTIDE SEQUENCE [LARGE SCALE GENOMIC DNA]</scope>
</reference>
<name>A0A803Q485_CANSA</name>
<dbReference type="EMBL" id="UZAU01000677">
    <property type="status" value="NOT_ANNOTATED_CDS"/>
    <property type="molecule type" value="Genomic_DNA"/>
</dbReference>
<proteinExistence type="predicted"/>
<dbReference type="AlphaFoldDB" id="A0A803Q485"/>